<organism evidence="1 2">
    <name type="scientific">Dyadobacter luteus</name>
    <dbReference type="NCBI Taxonomy" id="2259619"/>
    <lineage>
        <taxon>Bacteria</taxon>
        <taxon>Pseudomonadati</taxon>
        <taxon>Bacteroidota</taxon>
        <taxon>Cytophagia</taxon>
        <taxon>Cytophagales</taxon>
        <taxon>Spirosomataceae</taxon>
        <taxon>Dyadobacter</taxon>
    </lineage>
</organism>
<reference evidence="1 2" key="1">
    <citation type="submission" date="2018-07" db="EMBL/GenBank/DDBJ databases">
        <title>Dyadobacter roseus sp. nov., isolated from rose rhizosphere soil.</title>
        <authorList>
            <person name="Chen L."/>
        </authorList>
    </citation>
    <scope>NUCLEOTIDE SEQUENCE [LARGE SCALE GENOMIC DNA]</scope>
    <source>
        <strain evidence="1 2">RS19</strain>
    </source>
</reference>
<comment type="caution">
    <text evidence="1">The sequence shown here is derived from an EMBL/GenBank/DDBJ whole genome shotgun (WGS) entry which is preliminary data.</text>
</comment>
<keyword evidence="2" id="KW-1185">Reference proteome</keyword>
<gene>
    <name evidence="1" type="ORF">DSL64_13415</name>
</gene>
<accession>A0A3D8YAV2</accession>
<dbReference type="SUPFAM" id="SSF54427">
    <property type="entry name" value="NTF2-like"/>
    <property type="match status" value="1"/>
</dbReference>
<evidence type="ECO:0000313" key="1">
    <source>
        <dbReference type="EMBL" id="REA60895.1"/>
    </source>
</evidence>
<dbReference type="InterPro" id="IPR032710">
    <property type="entry name" value="NTF2-like_dom_sf"/>
</dbReference>
<name>A0A3D8YAV2_9BACT</name>
<protein>
    <recommendedName>
        <fullName evidence="3">Nuclear transport factor 2 family protein</fullName>
    </recommendedName>
</protein>
<evidence type="ECO:0000313" key="2">
    <source>
        <dbReference type="Proteomes" id="UP000256373"/>
    </source>
</evidence>
<sequence>MEKSDVKCVEGFIEEVWNNGRLDMLNQYLHPAFRDFSQPFFAVQNAAGLKMYLRQLNGDFIHKTEILDVDTFEDVVTLEVRLVLQLKSSDCAQEECEQLLVIEGERRFTMRDNLIYDHKEQLALLSEVALKAEKIY</sequence>
<dbReference type="EMBL" id="QNUL01000009">
    <property type="protein sequence ID" value="REA60895.1"/>
    <property type="molecule type" value="Genomic_DNA"/>
</dbReference>
<dbReference type="OrthoDB" id="4774596at2"/>
<dbReference type="Gene3D" id="3.10.450.50">
    <property type="match status" value="1"/>
</dbReference>
<dbReference type="RefSeq" id="WP_115831417.1">
    <property type="nucleotide sequence ID" value="NZ_QNUL01000009.1"/>
</dbReference>
<dbReference type="Proteomes" id="UP000256373">
    <property type="component" value="Unassembled WGS sequence"/>
</dbReference>
<dbReference type="AlphaFoldDB" id="A0A3D8YAV2"/>
<proteinExistence type="predicted"/>
<evidence type="ECO:0008006" key="3">
    <source>
        <dbReference type="Google" id="ProtNLM"/>
    </source>
</evidence>